<dbReference type="Pfam" id="PF00589">
    <property type="entry name" value="Phage_integrase"/>
    <property type="match status" value="1"/>
</dbReference>
<dbReference type="InterPro" id="IPR002104">
    <property type="entry name" value="Integrase_catalytic"/>
</dbReference>
<comment type="caution">
    <text evidence="6">The sequence shown here is derived from an EMBL/GenBank/DDBJ whole genome shotgun (WGS) entry which is preliminary data.</text>
</comment>
<evidence type="ECO:0000256" key="3">
    <source>
        <dbReference type="ARBA" id="ARBA00023125"/>
    </source>
</evidence>
<dbReference type="InterPro" id="IPR046668">
    <property type="entry name" value="DUF6538"/>
</dbReference>
<dbReference type="InterPro" id="IPR013762">
    <property type="entry name" value="Integrase-like_cat_sf"/>
</dbReference>
<dbReference type="PANTHER" id="PTHR30349">
    <property type="entry name" value="PHAGE INTEGRASE-RELATED"/>
    <property type="match status" value="1"/>
</dbReference>
<dbReference type="EMBL" id="JAELXS010000004">
    <property type="protein sequence ID" value="MBJ6121941.1"/>
    <property type="molecule type" value="Genomic_DNA"/>
</dbReference>
<evidence type="ECO:0000313" key="7">
    <source>
        <dbReference type="Proteomes" id="UP000640426"/>
    </source>
</evidence>
<dbReference type="PANTHER" id="PTHR30349:SF41">
    <property type="entry name" value="INTEGRASE_RECOMBINASE PROTEIN MJ0367-RELATED"/>
    <property type="match status" value="1"/>
</dbReference>
<dbReference type="Gene3D" id="1.10.443.10">
    <property type="entry name" value="Intergrase catalytic core"/>
    <property type="match status" value="1"/>
</dbReference>
<dbReference type="CDD" id="cd01184">
    <property type="entry name" value="INT_C_like_1"/>
    <property type="match status" value="1"/>
</dbReference>
<dbReference type="RefSeq" id="WP_199037187.1">
    <property type="nucleotide sequence ID" value="NZ_JAELXS010000004.1"/>
</dbReference>
<accession>A0ABS0XPI0</accession>
<keyword evidence="7" id="KW-1185">Reference proteome</keyword>
<feature type="domain" description="Tyr recombinase" evidence="5">
    <location>
        <begin position="355"/>
        <end position="566"/>
    </location>
</feature>
<organism evidence="6 7">
    <name type="scientific">Sphingomonas mollis</name>
    <dbReference type="NCBI Taxonomy" id="2795726"/>
    <lineage>
        <taxon>Bacteria</taxon>
        <taxon>Pseudomonadati</taxon>
        <taxon>Pseudomonadota</taxon>
        <taxon>Alphaproteobacteria</taxon>
        <taxon>Sphingomonadales</taxon>
        <taxon>Sphingomonadaceae</taxon>
        <taxon>Sphingomonas</taxon>
    </lineage>
</organism>
<evidence type="ECO:0000256" key="2">
    <source>
        <dbReference type="ARBA" id="ARBA00022908"/>
    </source>
</evidence>
<gene>
    <name evidence="6" type="ORF">JAO74_09070</name>
</gene>
<evidence type="ECO:0000313" key="6">
    <source>
        <dbReference type="EMBL" id="MBJ6121941.1"/>
    </source>
</evidence>
<name>A0ABS0XPI0_9SPHN</name>
<protein>
    <submittedName>
        <fullName evidence="6">Site-specific integrase</fullName>
    </submittedName>
</protein>
<evidence type="ECO:0000256" key="4">
    <source>
        <dbReference type="ARBA" id="ARBA00023172"/>
    </source>
</evidence>
<evidence type="ECO:0000256" key="1">
    <source>
        <dbReference type="ARBA" id="ARBA00008857"/>
    </source>
</evidence>
<proteinExistence type="inferred from homology"/>
<dbReference type="SUPFAM" id="SSF56349">
    <property type="entry name" value="DNA breaking-rejoining enzymes"/>
    <property type="match status" value="1"/>
</dbReference>
<sequence length="606" mass="68293">MVQMITPWKHPQTGIYYLYKELPPHLRDEMGKRQIRRSLKTRDPAEAKRLFVQAHAALEQEMAAAEARIAARKVADDISPERARVVVDAFIRTRHNPGHYARWPTLGLTFWLEDAARFVLGAEHPLAMLPAYGTAEDLLKRRGEPLPGDCWLDVVRQLPPSEWLKASEPVLKEIFRDQKPAVARTPSNELLIMQAWNACVRDDNACLRSDVDAPRRIGAKPRLRADLTFRELLKLWNEEKKPRPQSYAEVERATEDLIDYLTDIPVESLTSDMLMDYRDDARKLPATMPRADRSLPFNERLARHEHSDTERVSATTLKKRIGSIQALLGFAHQQRWITNNVGTGVRISGYSRAGRGRRSFLPGELRQLFASDLFTRPDLLLHRRAAVSDVTLYWMFLLGLTSGARLEEVGQARVADVKTDDGILYIDIDDVPGAATDASLPDKSVKTQGSRRIIPIHDHVLALGFGRYVDALRTAGSDLLFPDLRPSTFGKLTKEASRRLNRYINAIVSTDGRLVFHSLRHRFKDEGRSAEIQERVLDQLCGHAPATVGGRYGEGADIAALKRSLDRLRFDSVDWDRLRGTAAAIAWPPVIAQVIARAKAGTEQAS</sequence>
<evidence type="ECO:0000259" key="5">
    <source>
        <dbReference type="PROSITE" id="PS51898"/>
    </source>
</evidence>
<keyword evidence="4" id="KW-0233">DNA recombination</keyword>
<dbReference type="InterPro" id="IPR050090">
    <property type="entry name" value="Tyrosine_recombinase_XerCD"/>
</dbReference>
<keyword evidence="3" id="KW-0238">DNA-binding</keyword>
<dbReference type="Pfam" id="PF20172">
    <property type="entry name" value="DUF6538"/>
    <property type="match status" value="1"/>
</dbReference>
<keyword evidence="2" id="KW-0229">DNA integration</keyword>
<dbReference type="InterPro" id="IPR010998">
    <property type="entry name" value="Integrase_recombinase_N"/>
</dbReference>
<dbReference type="Gene3D" id="1.10.150.130">
    <property type="match status" value="1"/>
</dbReference>
<reference evidence="7" key="1">
    <citation type="submission" date="2020-12" db="EMBL/GenBank/DDBJ databases">
        <title>Hymenobacter sp.</title>
        <authorList>
            <person name="Kim M.K."/>
        </authorList>
    </citation>
    <scope>NUCLEOTIDE SEQUENCE [LARGE SCALE GENOMIC DNA]</scope>
    <source>
        <strain evidence="7">BT553</strain>
    </source>
</reference>
<dbReference type="PROSITE" id="PS51898">
    <property type="entry name" value="TYR_RECOMBINASE"/>
    <property type="match status" value="1"/>
</dbReference>
<comment type="similarity">
    <text evidence="1">Belongs to the 'phage' integrase family.</text>
</comment>
<dbReference type="Proteomes" id="UP000640426">
    <property type="component" value="Unassembled WGS sequence"/>
</dbReference>
<dbReference type="InterPro" id="IPR011010">
    <property type="entry name" value="DNA_brk_join_enz"/>
</dbReference>